<feature type="region of interest" description="Disordered" evidence="1">
    <location>
        <begin position="108"/>
        <end position="133"/>
    </location>
</feature>
<feature type="signal peptide" evidence="2">
    <location>
        <begin position="1"/>
        <end position="20"/>
    </location>
</feature>
<evidence type="ECO:0000256" key="2">
    <source>
        <dbReference type="SAM" id="SignalP"/>
    </source>
</evidence>
<evidence type="ECO:0008006" key="5">
    <source>
        <dbReference type="Google" id="ProtNLM"/>
    </source>
</evidence>
<evidence type="ECO:0000256" key="1">
    <source>
        <dbReference type="SAM" id="MobiDB-lite"/>
    </source>
</evidence>
<dbReference type="Proteomes" id="UP000192596">
    <property type="component" value="Unassembled WGS sequence"/>
</dbReference>
<dbReference type="InParanoid" id="A0A1V8TIZ6"/>
<keyword evidence="4" id="KW-1185">Reference proteome</keyword>
<evidence type="ECO:0000313" key="4">
    <source>
        <dbReference type="Proteomes" id="UP000192596"/>
    </source>
</evidence>
<proteinExistence type="predicted"/>
<accession>A0A1V8TIZ6</accession>
<dbReference type="AlphaFoldDB" id="A0A1V8TIZ6"/>
<evidence type="ECO:0000313" key="3">
    <source>
        <dbReference type="EMBL" id="OQO11350.1"/>
    </source>
</evidence>
<feature type="region of interest" description="Disordered" evidence="1">
    <location>
        <begin position="255"/>
        <end position="312"/>
    </location>
</feature>
<dbReference type="EMBL" id="NAJO01000007">
    <property type="protein sequence ID" value="OQO11350.1"/>
    <property type="molecule type" value="Genomic_DNA"/>
</dbReference>
<keyword evidence="2" id="KW-0732">Signal</keyword>
<gene>
    <name evidence="3" type="ORF">B0A48_05606</name>
</gene>
<protein>
    <recommendedName>
        <fullName evidence="5">REJ domain-containing protein</fullName>
    </recommendedName>
</protein>
<name>A0A1V8TIZ6_9PEZI</name>
<reference evidence="4" key="1">
    <citation type="submission" date="2017-03" db="EMBL/GenBank/DDBJ databases">
        <title>Genomes of endolithic fungi from Antarctica.</title>
        <authorList>
            <person name="Coleine C."/>
            <person name="Masonjones S."/>
            <person name="Stajich J.E."/>
        </authorList>
    </citation>
    <scope>NUCLEOTIDE SEQUENCE [LARGE SCALE GENOMIC DNA]</scope>
    <source>
        <strain evidence="4">CCFEE 5527</strain>
    </source>
</reference>
<comment type="caution">
    <text evidence="3">The sequence shown here is derived from an EMBL/GenBank/DDBJ whole genome shotgun (WGS) entry which is preliminary data.</text>
</comment>
<organism evidence="3 4">
    <name type="scientific">Cryoendolithus antarcticus</name>
    <dbReference type="NCBI Taxonomy" id="1507870"/>
    <lineage>
        <taxon>Eukaryota</taxon>
        <taxon>Fungi</taxon>
        <taxon>Dikarya</taxon>
        <taxon>Ascomycota</taxon>
        <taxon>Pezizomycotina</taxon>
        <taxon>Dothideomycetes</taxon>
        <taxon>Dothideomycetidae</taxon>
        <taxon>Cladosporiales</taxon>
        <taxon>Cladosporiaceae</taxon>
        <taxon>Cryoendolithus</taxon>
    </lineage>
</organism>
<sequence length="345" mass="34791">MAFRLAQAATLLLCVEFAAAGPLRRYDNVTAAENSCTSTLTASTTPAASLQTSLPLVVNGPTTLGLSLLSEGGMTETGLSGAQANVATETAASRMEPTTVSFTYEPETSTASSIAQPTTPATTTAASAETTTETTSTTLLFTYSPSDAASATTTSTASSVASTPESALPVTTTTYNTFPTLSNTTTAYWGSAYSGISSVSSEESSSASAAESHAASTAAALSSQVEASTTPISTAVPSFPTFAYPLPSTRITSTAETAAAAASSAPGTPPAPPAATTTGAYDTDRPRWHHGRPTDYTDAVPESSTQKTHSSEVPGITIVPLNPSVVYITTTVTETTGVETVTASA</sequence>
<feature type="compositionally biased region" description="Low complexity" evidence="1">
    <location>
        <begin position="255"/>
        <end position="266"/>
    </location>
</feature>
<feature type="chain" id="PRO_5012551388" description="REJ domain-containing protein" evidence="2">
    <location>
        <begin position="21"/>
        <end position="345"/>
    </location>
</feature>